<dbReference type="OrthoDB" id="9773828at2"/>
<protein>
    <submittedName>
        <fullName evidence="5">Oxidoreductase</fullName>
    </submittedName>
</protein>
<dbReference type="SUPFAM" id="SSF46548">
    <property type="entry name" value="alpha-helical ferredoxin"/>
    <property type="match status" value="1"/>
</dbReference>
<keyword evidence="3" id="KW-0411">Iron-sulfur</keyword>
<evidence type="ECO:0000256" key="3">
    <source>
        <dbReference type="ARBA" id="ARBA00023014"/>
    </source>
</evidence>
<dbReference type="Gene3D" id="3.20.20.100">
    <property type="entry name" value="NADP-dependent oxidoreductase domain"/>
    <property type="match status" value="1"/>
</dbReference>
<dbReference type="InterPro" id="IPR017900">
    <property type="entry name" value="4Fe4S_Fe_S_CS"/>
</dbReference>
<dbReference type="AlphaFoldDB" id="A0A098TLJ9"/>
<dbReference type="PANTHER" id="PTHR43312:SF2">
    <property type="entry name" value="OXIDOREDUCTASE"/>
    <property type="match status" value="1"/>
</dbReference>
<evidence type="ECO:0000256" key="2">
    <source>
        <dbReference type="ARBA" id="ARBA00023004"/>
    </source>
</evidence>
<evidence type="ECO:0000313" key="6">
    <source>
        <dbReference type="Proteomes" id="UP000030170"/>
    </source>
</evidence>
<reference evidence="5 6" key="1">
    <citation type="journal article" date="2014" name="Mol. Ecol.">
        <title>Evolution of Synechococcus.</title>
        <authorList>
            <person name="Dvorak P."/>
            <person name="Casamatta D."/>
            <person name="Hasler P."/>
            <person name="Poulickova A."/>
            <person name="Ondrej V."/>
            <person name="Sanges R."/>
        </authorList>
    </citation>
    <scope>NUCLEOTIDE SEQUENCE [LARGE SCALE GENOMIC DNA]</scope>
    <source>
        <strain evidence="5 6">CAUP A 1101</strain>
    </source>
</reference>
<dbReference type="InterPro" id="IPR036812">
    <property type="entry name" value="NAD(P)_OxRdtase_dom_sf"/>
</dbReference>
<dbReference type="EMBL" id="JJML01000054">
    <property type="protein sequence ID" value="KGF71723.1"/>
    <property type="molecule type" value="Genomic_DNA"/>
</dbReference>
<dbReference type="PRINTS" id="PR00069">
    <property type="entry name" value="ALDKETRDTASE"/>
</dbReference>
<dbReference type="PANTHER" id="PTHR43312">
    <property type="entry name" value="D-THREO-ALDOSE 1-DEHYDROGENASE"/>
    <property type="match status" value="1"/>
</dbReference>
<evidence type="ECO:0000259" key="4">
    <source>
        <dbReference type="PROSITE" id="PS51379"/>
    </source>
</evidence>
<proteinExistence type="predicted"/>
<dbReference type="GO" id="GO:0046872">
    <property type="term" value="F:metal ion binding"/>
    <property type="evidence" value="ECO:0007669"/>
    <property type="project" value="UniProtKB-KW"/>
</dbReference>
<dbReference type="SUPFAM" id="SSF51430">
    <property type="entry name" value="NAD(P)-linked oxidoreductase"/>
    <property type="match status" value="1"/>
</dbReference>
<name>A0A098TLJ9_9CYAN</name>
<dbReference type="Pfam" id="PF13187">
    <property type="entry name" value="Fer4_9"/>
    <property type="match status" value="1"/>
</dbReference>
<dbReference type="Proteomes" id="UP000030170">
    <property type="component" value="Unassembled WGS sequence"/>
</dbReference>
<dbReference type="InterPro" id="IPR017896">
    <property type="entry name" value="4Fe4S_Fe-S-bd"/>
</dbReference>
<evidence type="ECO:0000313" key="5">
    <source>
        <dbReference type="EMBL" id="KGF71723.1"/>
    </source>
</evidence>
<dbReference type="InterPro" id="IPR020471">
    <property type="entry name" value="AKR"/>
</dbReference>
<evidence type="ECO:0000256" key="1">
    <source>
        <dbReference type="ARBA" id="ARBA00022723"/>
    </source>
</evidence>
<feature type="domain" description="4Fe-4S ferredoxin-type" evidence="4">
    <location>
        <begin position="330"/>
        <end position="361"/>
    </location>
</feature>
<keyword evidence="1" id="KW-0479">Metal-binding</keyword>
<comment type="caution">
    <text evidence="5">The sequence shown here is derived from an EMBL/GenBank/DDBJ whole genome shotgun (WGS) entry which is preliminary data.</text>
</comment>
<dbReference type="Pfam" id="PF00248">
    <property type="entry name" value="Aldo_ket_red"/>
    <property type="match status" value="1"/>
</dbReference>
<dbReference type="CDD" id="cd19096">
    <property type="entry name" value="AKR_Fe-S_oxidoreductase"/>
    <property type="match status" value="1"/>
</dbReference>
<sequence length="376" mass="42211">MRYRRFGKTNLHLSVFSLGTMRCLASAEILWQTVQQAVALGINHLETARGYGKSEEYLGQALHHGVGVCRSELVITTKLPPMLSADVVDRWIDESLERLQIDYLDCLALHGVNTPEHLEWVQAPKGCRDALQQVLADGRVRHLGFSTHGSLEIIQGAIATGQFEFVNLHYSYFFQRHQPVLQLAQEQDLGVFIISPADKGGLLYTPPPTLEDLCQPFSPLELNYRFLLSDRRITTLSVGAANAAELITPLQTADQDGPLTPQELAVLTSLETHQSNALGSDRCRQCYDCLPCPAAIQIPEVLRLRNLAIAFDMQAYGEYRYRMFENAGHWFPGMKGNHCTECGDCLPRCPENLNIPELLKDSHERLKTTEGRRLWG</sequence>
<dbReference type="InterPro" id="IPR023210">
    <property type="entry name" value="NADP_OxRdtase_dom"/>
</dbReference>
<dbReference type="GO" id="GO:0016491">
    <property type="term" value="F:oxidoreductase activity"/>
    <property type="evidence" value="ECO:0007669"/>
    <property type="project" value="InterPro"/>
</dbReference>
<keyword evidence="2" id="KW-0408">Iron</keyword>
<dbReference type="PROSITE" id="PS00198">
    <property type="entry name" value="4FE4S_FER_1"/>
    <property type="match status" value="1"/>
</dbReference>
<organism evidence="5 6">
    <name type="scientific">Neosynechococcus sphagnicola sy1</name>
    <dbReference type="NCBI Taxonomy" id="1497020"/>
    <lineage>
        <taxon>Bacteria</taxon>
        <taxon>Bacillati</taxon>
        <taxon>Cyanobacteriota</taxon>
        <taxon>Cyanophyceae</taxon>
        <taxon>Neosynechococcales</taxon>
        <taxon>Neosynechococcaceae</taxon>
        <taxon>Neosynechococcus</taxon>
    </lineage>
</organism>
<gene>
    <name evidence="5" type="ORF">DO97_15995</name>
</gene>
<keyword evidence="6" id="KW-1185">Reference proteome</keyword>
<dbReference type="RefSeq" id="WP_036535975.1">
    <property type="nucleotide sequence ID" value="NZ_JJML01000054.1"/>
</dbReference>
<dbReference type="STRING" id="1497020.DO97_15995"/>
<dbReference type="InterPro" id="IPR053135">
    <property type="entry name" value="AKR2_Oxidoreductase"/>
</dbReference>
<dbReference type="PROSITE" id="PS51379">
    <property type="entry name" value="4FE4S_FER_2"/>
    <property type="match status" value="1"/>
</dbReference>
<dbReference type="GO" id="GO:0051536">
    <property type="term" value="F:iron-sulfur cluster binding"/>
    <property type="evidence" value="ECO:0007669"/>
    <property type="project" value="UniProtKB-KW"/>
</dbReference>
<accession>A0A098TLJ9</accession>